<accession>A0AAN6XVD0</accession>
<feature type="compositionally biased region" description="Low complexity" evidence="5">
    <location>
        <begin position="330"/>
        <end position="344"/>
    </location>
</feature>
<dbReference type="PANTHER" id="PTHR24185">
    <property type="entry name" value="CALCIUM-INDEPENDENT PHOSPHOLIPASE A2-GAMMA"/>
    <property type="match status" value="1"/>
</dbReference>
<evidence type="ECO:0000313" key="7">
    <source>
        <dbReference type="EMBL" id="KAK4206255.1"/>
    </source>
</evidence>
<dbReference type="SUPFAM" id="SSF52151">
    <property type="entry name" value="FabD/lysophospholipase-like"/>
    <property type="match status" value="1"/>
</dbReference>
<feature type="domain" description="PNPLA" evidence="6">
    <location>
        <begin position="1"/>
        <end position="145"/>
    </location>
</feature>
<dbReference type="GO" id="GO:0016020">
    <property type="term" value="C:membrane"/>
    <property type="evidence" value="ECO:0007669"/>
    <property type="project" value="TreeGrafter"/>
</dbReference>
<dbReference type="InterPro" id="IPR002641">
    <property type="entry name" value="PNPLA_dom"/>
</dbReference>
<dbReference type="PROSITE" id="PS51635">
    <property type="entry name" value="PNPLA"/>
    <property type="match status" value="1"/>
</dbReference>
<evidence type="ECO:0000313" key="8">
    <source>
        <dbReference type="Proteomes" id="UP001301769"/>
    </source>
</evidence>
<feature type="short sequence motif" description="DGA/G" evidence="4">
    <location>
        <begin position="132"/>
        <end position="134"/>
    </location>
</feature>
<keyword evidence="2 4" id="KW-0442">Lipid degradation</keyword>
<comment type="caution">
    <text evidence="7">The sequence shown here is derived from an EMBL/GenBank/DDBJ whole genome shotgun (WGS) entry which is preliminary data.</text>
</comment>
<protein>
    <submittedName>
        <fullName evidence="7">Acyl transferase/acyl hydrolase/lysophospholipase</fullName>
    </submittedName>
</protein>
<feature type="compositionally biased region" description="Pro residues" evidence="5">
    <location>
        <begin position="280"/>
        <end position="293"/>
    </location>
</feature>
<name>A0AAN6XVD0_9PEZI</name>
<sequence length="582" mass="62905">MFDELRIDRGSLKPSDFFDLIGGTSTVSLVVARPIYDGAVLENEVRNMLKEKEANGNPEAKMVEEGDPACRVFVCATGIHTTNPILLRTYKSPDPGQANHSVRIWQAARATSAAPPFFDSVTIDECGLTLRDGAFKLNNPIDETLTEASTIDPDRGIGCIISIGTGVANLNSLESGWLLKVMRACVKISLDCDEVAANFARGRGRPFQAEGTYFRFSVPQGLRSVGTDEWEKHEAVQEYVEKYLGTMGRELDQCARTLLIASGYRVAPQSPRTYLRTPGLSPPQPGPSPPELDQPPRSTNGVRTSSWEWEPMDFDRLMPANRLSAGLGSRTLSETSSLSHLSRTGARSTVSLSSYPHLDEPASRSRSRSSGVTLTDDTNGTVETTYAGSLHTVAPSVRSTDSSLINLPGLQESSTPPTATAAADAITAGRQHLSLKQFDLAFNKFKQALKLLQSIPPTSTTRATNLATISAHLGVHDALIQAASAKKSSSPDKARAHLTAAERSMLCAYGLARLLPDCLPFMQVNLAMVVIAIMNAELLLAGAETNGQEEEEEGRILPEHASSLMGKFFLFHRTQICGSSIE</sequence>
<gene>
    <name evidence="7" type="ORF">QBC37DRAFT_393567</name>
</gene>
<feature type="region of interest" description="Disordered" evidence="5">
    <location>
        <begin position="330"/>
        <end position="381"/>
    </location>
</feature>
<dbReference type="Pfam" id="PF01734">
    <property type="entry name" value="Patatin"/>
    <property type="match status" value="1"/>
</dbReference>
<evidence type="ECO:0000256" key="5">
    <source>
        <dbReference type="SAM" id="MobiDB-lite"/>
    </source>
</evidence>
<dbReference type="InterPro" id="IPR016035">
    <property type="entry name" value="Acyl_Trfase/lysoPLipase"/>
</dbReference>
<organism evidence="7 8">
    <name type="scientific">Rhypophila decipiens</name>
    <dbReference type="NCBI Taxonomy" id="261697"/>
    <lineage>
        <taxon>Eukaryota</taxon>
        <taxon>Fungi</taxon>
        <taxon>Dikarya</taxon>
        <taxon>Ascomycota</taxon>
        <taxon>Pezizomycotina</taxon>
        <taxon>Sordariomycetes</taxon>
        <taxon>Sordariomycetidae</taxon>
        <taxon>Sordariales</taxon>
        <taxon>Naviculisporaceae</taxon>
        <taxon>Rhypophila</taxon>
    </lineage>
</organism>
<feature type="region of interest" description="Disordered" evidence="5">
    <location>
        <begin position="270"/>
        <end position="306"/>
    </location>
</feature>
<feature type="active site" description="Proton acceptor" evidence="4">
    <location>
        <position position="132"/>
    </location>
</feature>
<evidence type="ECO:0000259" key="6">
    <source>
        <dbReference type="PROSITE" id="PS51635"/>
    </source>
</evidence>
<dbReference type="GO" id="GO:0046486">
    <property type="term" value="P:glycerolipid metabolic process"/>
    <property type="evidence" value="ECO:0007669"/>
    <property type="project" value="UniProtKB-ARBA"/>
</dbReference>
<dbReference type="PANTHER" id="PTHR24185:SF1">
    <property type="entry name" value="CALCIUM-INDEPENDENT PHOSPHOLIPASE A2-GAMMA"/>
    <property type="match status" value="1"/>
</dbReference>
<feature type="active site" description="Nucleophile" evidence="4">
    <location>
        <position position="25"/>
    </location>
</feature>
<proteinExistence type="predicted"/>
<evidence type="ECO:0000256" key="3">
    <source>
        <dbReference type="ARBA" id="ARBA00023098"/>
    </source>
</evidence>
<feature type="compositionally biased region" description="Polar residues" evidence="5">
    <location>
        <begin position="345"/>
        <end position="354"/>
    </location>
</feature>
<keyword evidence="7" id="KW-0808">Transferase</keyword>
<keyword evidence="3 4" id="KW-0443">Lipid metabolism</keyword>
<comment type="caution">
    <text evidence="4">Lacks conserved residue(s) required for the propagation of feature annotation.</text>
</comment>
<dbReference type="EMBL" id="MU858458">
    <property type="protein sequence ID" value="KAK4206255.1"/>
    <property type="molecule type" value="Genomic_DNA"/>
</dbReference>
<reference evidence="7" key="2">
    <citation type="submission" date="2023-05" db="EMBL/GenBank/DDBJ databases">
        <authorList>
            <consortium name="Lawrence Berkeley National Laboratory"/>
            <person name="Steindorff A."/>
            <person name="Hensen N."/>
            <person name="Bonometti L."/>
            <person name="Westerberg I."/>
            <person name="Brannstrom I.O."/>
            <person name="Guillou S."/>
            <person name="Cros-Aarteil S."/>
            <person name="Calhoun S."/>
            <person name="Haridas S."/>
            <person name="Kuo A."/>
            <person name="Mondo S."/>
            <person name="Pangilinan J."/>
            <person name="Riley R."/>
            <person name="Labutti K."/>
            <person name="Andreopoulos B."/>
            <person name="Lipzen A."/>
            <person name="Chen C."/>
            <person name="Yanf M."/>
            <person name="Daum C."/>
            <person name="Ng V."/>
            <person name="Clum A."/>
            <person name="Ohm R."/>
            <person name="Martin F."/>
            <person name="Silar P."/>
            <person name="Natvig D."/>
            <person name="Lalanne C."/>
            <person name="Gautier V."/>
            <person name="Ament-Velasquez S.L."/>
            <person name="Kruys A."/>
            <person name="Hutchinson M.I."/>
            <person name="Powell A.J."/>
            <person name="Barry K."/>
            <person name="Miller A.N."/>
            <person name="Grigoriev I.V."/>
            <person name="Debuchy R."/>
            <person name="Gladieux P."/>
            <person name="Thoren M.H."/>
            <person name="Johannesson H."/>
        </authorList>
    </citation>
    <scope>NUCLEOTIDE SEQUENCE</scope>
    <source>
        <strain evidence="7">PSN293</strain>
    </source>
</reference>
<evidence type="ECO:0000256" key="1">
    <source>
        <dbReference type="ARBA" id="ARBA00022801"/>
    </source>
</evidence>
<keyword evidence="1 4" id="KW-0378">Hydrolase</keyword>
<evidence type="ECO:0000256" key="4">
    <source>
        <dbReference type="PROSITE-ProRule" id="PRU01161"/>
    </source>
</evidence>
<dbReference type="GO" id="GO:0016740">
    <property type="term" value="F:transferase activity"/>
    <property type="evidence" value="ECO:0007669"/>
    <property type="project" value="UniProtKB-KW"/>
</dbReference>
<dbReference type="GO" id="GO:0019369">
    <property type="term" value="P:arachidonate metabolic process"/>
    <property type="evidence" value="ECO:0007669"/>
    <property type="project" value="TreeGrafter"/>
</dbReference>
<evidence type="ECO:0000256" key="2">
    <source>
        <dbReference type="ARBA" id="ARBA00022963"/>
    </source>
</evidence>
<dbReference type="GO" id="GO:0047499">
    <property type="term" value="F:calcium-independent phospholipase A2 activity"/>
    <property type="evidence" value="ECO:0007669"/>
    <property type="project" value="TreeGrafter"/>
</dbReference>
<dbReference type="GO" id="GO:0016042">
    <property type="term" value="P:lipid catabolic process"/>
    <property type="evidence" value="ECO:0007669"/>
    <property type="project" value="UniProtKB-UniRule"/>
</dbReference>
<dbReference type="Proteomes" id="UP001301769">
    <property type="component" value="Unassembled WGS sequence"/>
</dbReference>
<keyword evidence="8" id="KW-1185">Reference proteome</keyword>
<reference evidence="7" key="1">
    <citation type="journal article" date="2023" name="Mol. Phylogenet. Evol.">
        <title>Genome-scale phylogeny and comparative genomics of the fungal order Sordariales.</title>
        <authorList>
            <person name="Hensen N."/>
            <person name="Bonometti L."/>
            <person name="Westerberg I."/>
            <person name="Brannstrom I.O."/>
            <person name="Guillou S."/>
            <person name="Cros-Aarteil S."/>
            <person name="Calhoun S."/>
            <person name="Haridas S."/>
            <person name="Kuo A."/>
            <person name="Mondo S."/>
            <person name="Pangilinan J."/>
            <person name="Riley R."/>
            <person name="LaButti K."/>
            <person name="Andreopoulos B."/>
            <person name="Lipzen A."/>
            <person name="Chen C."/>
            <person name="Yan M."/>
            <person name="Daum C."/>
            <person name="Ng V."/>
            <person name="Clum A."/>
            <person name="Steindorff A."/>
            <person name="Ohm R.A."/>
            <person name="Martin F."/>
            <person name="Silar P."/>
            <person name="Natvig D.O."/>
            <person name="Lalanne C."/>
            <person name="Gautier V."/>
            <person name="Ament-Velasquez S.L."/>
            <person name="Kruys A."/>
            <person name="Hutchinson M.I."/>
            <person name="Powell A.J."/>
            <person name="Barry K."/>
            <person name="Miller A.N."/>
            <person name="Grigoriev I.V."/>
            <person name="Debuchy R."/>
            <person name="Gladieux P."/>
            <person name="Hiltunen Thoren M."/>
            <person name="Johannesson H."/>
        </authorList>
    </citation>
    <scope>NUCLEOTIDE SEQUENCE</scope>
    <source>
        <strain evidence="7">PSN293</strain>
    </source>
</reference>
<dbReference type="Gene3D" id="3.40.1090.10">
    <property type="entry name" value="Cytosolic phospholipase A2 catalytic domain"/>
    <property type="match status" value="1"/>
</dbReference>
<feature type="compositionally biased region" description="Polar residues" evidence="5">
    <location>
        <begin position="368"/>
        <end position="381"/>
    </location>
</feature>
<dbReference type="AlphaFoldDB" id="A0AAN6XVD0"/>
<feature type="compositionally biased region" description="Polar residues" evidence="5">
    <location>
        <begin position="297"/>
        <end position="306"/>
    </location>
</feature>